<evidence type="ECO:0000256" key="6">
    <source>
        <dbReference type="ARBA" id="ARBA00023136"/>
    </source>
</evidence>
<name>A0A285UHF3_9STAP</name>
<evidence type="ECO:0000313" key="10">
    <source>
        <dbReference type="Proteomes" id="UP000219412"/>
    </source>
</evidence>
<proteinExistence type="predicted"/>
<feature type="transmembrane region" description="Helical" evidence="7">
    <location>
        <begin position="373"/>
        <end position="395"/>
    </location>
</feature>
<evidence type="ECO:0000256" key="2">
    <source>
        <dbReference type="ARBA" id="ARBA00022448"/>
    </source>
</evidence>
<feature type="transmembrane region" description="Helical" evidence="7">
    <location>
        <begin position="264"/>
        <end position="282"/>
    </location>
</feature>
<evidence type="ECO:0000256" key="5">
    <source>
        <dbReference type="ARBA" id="ARBA00022989"/>
    </source>
</evidence>
<dbReference type="PANTHER" id="PTHR23513">
    <property type="entry name" value="INTEGRAL MEMBRANE EFFLUX PROTEIN-RELATED"/>
    <property type="match status" value="1"/>
</dbReference>
<dbReference type="PROSITE" id="PS50850">
    <property type="entry name" value="MFS"/>
    <property type="match status" value="1"/>
</dbReference>
<organism evidence="9 10">
    <name type="scientific">Salinicoccus kekensis</name>
    <dbReference type="NCBI Taxonomy" id="714307"/>
    <lineage>
        <taxon>Bacteria</taxon>
        <taxon>Bacillati</taxon>
        <taxon>Bacillota</taxon>
        <taxon>Bacilli</taxon>
        <taxon>Bacillales</taxon>
        <taxon>Staphylococcaceae</taxon>
        <taxon>Salinicoccus</taxon>
    </lineage>
</organism>
<evidence type="ECO:0000256" key="7">
    <source>
        <dbReference type="SAM" id="Phobius"/>
    </source>
</evidence>
<keyword evidence="10" id="KW-1185">Reference proteome</keyword>
<evidence type="ECO:0000256" key="4">
    <source>
        <dbReference type="ARBA" id="ARBA00022692"/>
    </source>
</evidence>
<sequence length="405" mass="44568">MNQENTSIFKNRTFMLLLLAGIFAVTGFSMFLTTTSWYVIRTLGMPEMLGLVLIVSTVPRLVMMIYGGVLADNYKKSTIMFGTNIAQAVLLALITLFIFTDFMTLGWFLLFSGLFGMLDAFFGPASTSLIPKIVERPQLQKANAYFQGVDQISFLIGPVLAGLIMEFGSVTLSFFTAFILVALSAIFVFPPLIREGPVENTIKQTPMQNFSEGFNYVRQSNFLKIGIIVLVSLNFFVFGTLHIAVPILTDLYGGTPINLSIMEMSLSLGLLVGTVVLGNYYIRRKGRMALYGLLATLVLYIIFSFIESLTVLPVLLFLIGLAMASVFIPFFTAAQQITENRMMGRVMSLIFLAMNGFDPIAYAIVGIMTSAGISIQSVLLGFGVIGLIIGLIILWKAKGFQKLET</sequence>
<accession>A0A285UHF3</accession>
<dbReference type="AlphaFoldDB" id="A0A285UHF3"/>
<feature type="transmembrane region" description="Helical" evidence="7">
    <location>
        <begin position="171"/>
        <end position="193"/>
    </location>
</feature>
<dbReference type="Proteomes" id="UP000219412">
    <property type="component" value="Unassembled WGS sequence"/>
</dbReference>
<dbReference type="SUPFAM" id="SSF103473">
    <property type="entry name" value="MFS general substrate transporter"/>
    <property type="match status" value="1"/>
</dbReference>
<feature type="transmembrane region" description="Helical" evidence="7">
    <location>
        <begin position="222"/>
        <end position="244"/>
    </location>
</feature>
<dbReference type="RefSeq" id="WP_097040030.1">
    <property type="nucleotide sequence ID" value="NZ_OBQF01000002.1"/>
</dbReference>
<protein>
    <submittedName>
        <fullName evidence="9">MFS transporter</fullName>
    </submittedName>
</protein>
<feature type="domain" description="Major facilitator superfamily (MFS) profile" evidence="8">
    <location>
        <begin position="13"/>
        <end position="398"/>
    </location>
</feature>
<feature type="transmembrane region" description="Helical" evidence="7">
    <location>
        <begin position="346"/>
        <end position="367"/>
    </location>
</feature>
<keyword evidence="2" id="KW-0813">Transport</keyword>
<dbReference type="PANTHER" id="PTHR23513:SF6">
    <property type="entry name" value="MAJOR FACILITATOR SUPERFAMILY ASSOCIATED DOMAIN-CONTAINING PROTEIN"/>
    <property type="match status" value="1"/>
</dbReference>
<feature type="transmembrane region" description="Helical" evidence="7">
    <location>
        <begin position="51"/>
        <end position="71"/>
    </location>
</feature>
<dbReference type="GO" id="GO:0005886">
    <property type="term" value="C:plasma membrane"/>
    <property type="evidence" value="ECO:0007669"/>
    <property type="project" value="UniProtKB-SubCell"/>
</dbReference>
<dbReference type="InterPro" id="IPR036259">
    <property type="entry name" value="MFS_trans_sf"/>
</dbReference>
<feature type="transmembrane region" description="Helical" evidence="7">
    <location>
        <begin position="14"/>
        <end position="39"/>
    </location>
</feature>
<dbReference type="Pfam" id="PF07690">
    <property type="entry name" value="MFS_1"/>
    <property type="match status" value="1"/>
</dbReference>
<evidence type="ECO:0000313" key="9">
    <source>
        <dbReference type="EMBL" id="SOC40828.1"/>
    </source>
</evidence>
<dbReference type="InterPro" id="IPR020846">
    <property type="entry name" value="MFS_dom"/>
</dbReference>
<dbReference type="CDD" id="cd06173">
    <property type="entry name" value="MFS_MefA_like"/>
    <property type="match status" value="1"/>
</dbReference>
<dbReference type="OrthoDB" id="3613552at2"/>
<feature type="transmembrane region" description="Helical" evidence="7">
    <location>
        <begin position="289"/>
        <end position="306"/>
    </location>
</feature>
<evidence type="ECO:0000259" key="8">
    <source>
        <dbReference type="PROSITE" id="PS50850"/>
    </source>
</evidence>
<dbReference type="Gene3D" id="1.20.1250.20">
    <property type="entry name" value="MFS general substrate transporter like domains"/>
    <property type="match status" value="2"/>
</dbReference>
<keyword evidence="6 7" id="KW-0472">Membrane</keyword>
<reference evidence="10" key="1">
    <citation type="submission" date="2017-08" db="EMBL/GenBank/DDBJ databases">
        <authorList>
            <person name="Varghese N."/>
            <person name="Submissions S."/>
        </authorList>
    </citation>
    <scope>NUCLEOTIDE SEQUENCE [LARGE SCALE GENOMIC DNA]</scope>
    <source>
        <strain evidence="10">DSM 23173</strain>
    </source>
</reference>
<comment type="subcellular location">
    <subcellularLocation>
        <location evidence="1">Cell membrane</location>
        <topology evidence="1">Multi-pass membrane protein</topology>
    </subcellularLocation>
</comment>
<keyword evidence="3" id="KW-1003">Cell membrane</keyword>
<evidence type="ECO:0000256" key="1">
    <source>
        <dbReference type="ARBA" id="ARBA00004651"/>
    </source>
</evidence>
<evidence type="ECO:0000256" key="3">
    <source>
        <dbReference type="ARBA" id="ARBA00022475"/>
    </source>
</evidence>
<feature type="transmembrane region" description="Helical" evidence="7">
    <location>
        <begin position="312"/>
        <end position="334"/>
    </location>
</feature>
<keyword evidence="4 7" id="KW-0812">Transmembrane</keyword>
<dbReference type="EMBL" id="OBQF01000002">
    <property type="protein sequence ID" value="SOC40828.1"/>
    <property type="molecule type" value="Genomic_DNA"/>
</dbReference>
<dbReference type="InterPro" id="IPR011701">
    <property type="entry name" value="MFS"/>
</dbReference>
<dbReference type="GO" id="GO:0022857">
    <property type="term" value="F:transmembrane transporter activity"/>
    <property type="evidence" value="ECO:0007669"/>
    <property type="project" value="InterPro"/>
</dbReference>
<keyword evidence="5 7" id="KW-1133">Transmembrane helix</keyword>
<gene>
    <name evidence="9" type="ORF">SAMN05878391_1153</name>
</gene>